<feature type="transmembrane region" description="Helical" evidence="2">
    <location>
        <begin position="113"/>
        <end position="133"/>
    </location>
</feature>
<sequence length="195" mass="21461">MLQLYQIADAVVGTPQHAAPLGALCPGPMGDIPSMGLCQQHRHCTYSRHIPSTAKDTSTLPIKKPSVATSGGAHRSFRREGTTRLLVPSSPRLPLPSGLRRRRRTCIVRRRRSFAFSSSCFVCLVPLFVFHRYLCCYSLLIRAPGPTAVSLFTWILVLADSLSPSPFDLQNPGRLSNKIDITTVAIQYGRKSEGD</sequence>
<accession>A0AAD6ZH48</accession>
<keyword evidence="2" id="KW-1133">Transmembrane helix</keyword>
<feature type="region of interest" description="Disordered" evidence="1">
    <location>
        <begin position="55"/>
        <end position="74"/>
    </location>
</feature>
<evidence type="ECO:0000256" key="2">
    <source>
        <dbReference type="SAM" id="Phobius"/>
    </source>
</evidence>
<proteinExistence type="predicted"/>
<dbReference type="AlphaFoldDB" id="A0AAD6ZH48"/>
<evidence type="ECO:0000313" key="4">
    <source>
        <dbReference type="Proteomes" id="UP001218218"/>
    </source>
</evidence>
<name>A0AAD6ZH48_9AGAR</name>
<organism evidence="3 4">
    <name type="scientific">Mycena albidolilacea</name>
    <dbReference type="NCBI Taxonomy" id="1033008"/>
    <lineage>
        <taxon>Eukaryota</taxon>
        <taxon>Fungi</taxon>
        <taxon>Dikarya</taxon>
        <taxon>Basidiomycota</taxon>
        <taxon>Agaricomycotina</taxon>
        <taxon>Agaricomycetes</taxon>
        <taxon>Agaricomycetidae</taxon>
        <taxon>Agaricales</taxon>
        <taxon>Marasmiineae</taxon>
        <taxon>Mycenaceae</taxon>
        <taxon>Mycena</taxon>
    </lineage>
</organism>
<evidence type="ECO:0000313" key="3">
    <source>
        <dbReference type="EMBL" id="KAJ7322933.1"/>
    </source>
</evidence>
<evidence type="ECO:0000256" key="1">
    <source>
        <dbReference type="SAM" id="MobiDB-lite"/>
    </source>
</evidence>
<keyword evidence="4" id="KW-1185">Reference proteome</keyword>
<protein>
    <submittedName>
        <fullName evidence="3">Uncharacterized protein</fullName>
    </submittedName>
</protein>
<dbReference type="Proteomes" id="UP001218218">
    <property type="component" value="Unassembled WGS sequence"/>
</dbReference>
<reference evidence="3" key="1">
    <citation type="submission" date="2023-03" db="EMBL/GenBank/DDBJ databases">
        <title>Massive genome expansion in bonnet fungi (Mycena s.s.) driven by repeated elements and novel gene families across ecological guilds.</title>
        <authorList>
            <consortium name="Lawrence Berkeley National Laboratory"/>
            <person name="Harder C.B."/>
            <person name="Miyauchi S."/>
            <person name="Viragh M."/>
            <person name="Kuo A."/>
            <person name="Thoen E."/>
            <person name="Andreopoulos B."/>
            <person name="Lu D."/>
            <person name="Skrede I."/>
            <person name="Drula E."/>
            <person name="Henrissat B."/>
            <person name="Morin E."/>
            <person name="Kohler A."/>
            <person name="Barry K."/>
            <person name="LaButti K."/>
            <person name="Morin E."/>
            <person name="Salamov A."/>
            <person name="Lipzen A."/>
            <person name="Mereny Z."/>
            <person name="Hegedus B."/>
            <person name="Baldrian P."/>
            <person name="Stursova M."/>
            <person name="Weitz H."/>
            <person name="Taylor A."/>
            <person name="Grigoriev I.V."/>
            <person name="Nagy L.G."/>
            <person name="Martin F."/>
            <person name="Kauserud H."/>
        </authorList>
    </citation>
    <scope>NUCLEOTIDE SEQUENCE</scope>
    <source>
        <strain evidence="3">CBHHK002</strain>
    </source>
</reference>
<dbReference type="EMBL" id="JARIHO010000048">
    <property type="protein sequence ID" value="KAJ7322933.1"/>
    <property type="molecule type" value="Genomic_DNA"/>
</dbReference>
<keyword evidence="2" id="KW-0472">Membrane</keyword>
<comment type="caution">
    <text evidence="3">The sequence shown here is derived from an EMBL/GenBank/DDBJ whole genome shotgun (WGS) entry which is preliminary data.</text>
</comment>
<gene>
    <name evidence="3" type="ORF">DFH08DRAFT_353688</name>
</gene>
<keyword evidence="2" id="KW-0812">Transmembrane</keyword>